<dbReference type="GO" id="GO:0008083">
    <property type="term" value="F:growth factor activity"/>
    <property type="evidence" value="ECO:0007669"/>
    <property type="project" value="TreeGrafter"/>
</dbReference>
<keyword evidence="2" id="KW-0964">Secreted</keyword>
<dbReference type="PROSITE" id="PS00615">
    <property type="entry name" value="C_TYPE_LECTIN_1"/>
    <property type="match status" value="1"/>
</dbReference>
<comment type="caution">
    <text evidence="8">The sequence shown here is derived from an EMBL/GenBank/DDBJ whole genome shotgun (WGS) entry which is preliminary data.</text>
</comment>
<evidence type="ECO:0000256" key="4">
    <source>
        <dbReference type="ARBA" id="ARBA00022734"/>
    </source>
</evidence>
<dbReference type="InterPro" id="IPR001304">
    <property type="entry name" value="C-type_lectin-like"/>
</dbReference>
<dbReference type="PANTHER" id="PTHR22799:SF1">
    <property type="entry name" value="C-TYPE LECTIN DOMAIN FAMILY 11 MEMBER A"/>
    <property type="match status" value="1"/>
</dbReference>
<comment type="subcellular location">
    <subcellularLocation>
        <location evidence="1">Secreted</location>
    </subcellularLocation>
</comment>
<keyword evidence="9" id="KW-1185">Reference proteome</keyword>
<name>A0AAV4D4R4_9GAST</name>
<evidence type="ECO:0000256" key="5">
    <source>
        <dbReference type="ARBA" id="ARBA00023157"/>
    </source>
</evidence>
<dbReference type="InterPro" id="IPR018378">
    <property type="entry name" value="C-type_lectin_CS"/>
</dbReference>
<dbReference type="InterPro" id="IPR016187">
    <property type="entry name" value="CTDL_fold"/>
</dbReference>
<dbReference type="GO" id="GO:0030246">
    <property type="term" value="F:carbohydrate binding"/>
    <property type="evidence" value="ECO:0007669"/>
    <property type="project" value="UniProtKB-KW"/>
</dbReference>
<feature type="domain" description="C-type lectin" evidence="7">
    <location>
        <begin position="164"/>
        <end position="281"/>
    </location>
</feature>
<proteinExistence type="predicted"/>
<gene>
    <name evidence="8" type="ORF">PoB_006550500</name>
</gene>
<evidence type="ECO:0000313" key="8">
    <source>
        <dbReference type="EMBL" id="GFO39000.1"/>
    </source>
</evidence>
<dbReference type="Proteomes" id="UP000735302">
    <property type="component" value="Unassembled WGS sequence"/>
</dbReference>
<protein>
    <submittedName>
        <fullName evidence="8">Collectin-11</fullName>
    </submittedName>
</protein>
<evidence type="ECO:0000256" key="3">
    <source>
        <dbReference type="ARBA" id="ARBA00022729"/>
    </source>
</evidence>
<dbReference type="SUPFAM" id="SSF56436">
    <property type="entry name" value="C-type lectin-like"/>
    <property type="match status" value="1"/>
</dbReference>
<dbReference type="PANTHER" id="PTHR22799">
    <property type="entry name" value="TETRANECTIN-RELATED"/>
    <property type="match status" value="1"/>
</dbReference>
<accession>A0AAV4D4R4</accession>
<evidence type="ECO:0000256" key="2">
    <source>
        <dbReference type="ARBA" id="ARBA00022525"/>
    </source>
</evidence>
<dbReference type="GO" id="GO:0005615">
    <property type="term" value="C:extracellular space"/>
    <property type="evidence" value="ECO:0007669"/>
    <property type="project" value="TreeGrafter"/>
</dbReference>
<feature type="region of interest" description="Disordered" evidence="6">
    <location>
        <begin position="77"/>
        <end position="98"/>
    </location>
</feature>
<organism evidence="8 9">
    <name type="scientific">Plakobranchus ocellatus</name>
    <dbReference type="NCBI Taxonomy" id="259542"/>
    <lineage>
        <taxon>Eukaryota</taxon>
        <taxon>Metazoa</taxon>
        <taxon>Spiralia</taxon>
        <taxon>Lophotrochozoa</taxon>
        <taxon>Mollusca</taxon>
        <taxon>Gastropoda</taxon>
        <taxon>Heterobranchia</taxon>
        <taxon>Euthyneura</taxon>
        <taxon>Panpulmonata</taxon>
        <taxon>Sacoglossa</taxon>
        <taxon>Placobranchoidea</taxon>
        <taxon>Plakobranchidae</taxon>
        <taxon>Plakobranchus</taxon>
    </lineage>
</organism>
<dbReference type="CDD" id="cd00037">
    <property type="entry name" value="CLECT"/>
    <property type="match status" value="1"/>
</dbReference>
<reference evidence="8 9" key="1">
    <citation type="journal article" date="2021" name="Elife">
        <title>Chloroplast acquisition without the gene transfer in kleptoplastic sea slugs, Plakobranchus ocellatus.</title>
        <authorList>
            <person name="Maeda T."/>
            <person name="Takahashi S."/>
            <person name="Yoshida T."/>
            <person name="Shimamura S."/>
            <person name="Takaki Y."/>
            <person name="Nagai Y."/>
            <person name="Toyoda A."/>
            <person name="Suzuki Y."/>
            <person name="Arimoto A."/>
            <person name="Ishii H."/>
            <person name="Satoh N."/>
            <person name="Nishiyama T."/>
            <person name="Hasebe M."/>
            <person name="Maruyama T."/>
            <person name="Minagawa J."/>
            <person name="Obokata J."/>
            <person name="Shigenobu S."/>
        </authorList>
    </citation>
    <scope>NUCLEOTIDE SEQUENCE [LARGE SCALE GENOMIC DNA]</scope>
</reference>
<sequence>MIADSGRGADDVDLGVDRGKRADGVNLGADRDRRADGVFLGADRGRRADGIFLGADRGRRADGTIADGVDAGAGSGTIADGVDTGAGSGRISDGVDTGAGSGTIADGVDAGASSGRTSDGVDTGTGQVSKLAIRMSPLPILLLFGVLMIGPVHGYVSYDVSAVFRGRRYKISREYEPFNLATMNDRCKQIGGYLVHFDDGVEQDKVAAFTSGVPGEGPYFTGITDNEREGWFYTYNDKKWANYHRFRWFQPDNWHNEDCVEITGSGLNDIACGTNGKYVCEVPV</sequence>
<evidence type="ECO:0000313" key="9">
    <source>
        <dbReference type="Proteomes" id="UP000735302"/>
    </source>
</evidence>
<keyword evidence="4" id="KW-0430">Lectin</keyword>
<dbReference type="InterPro" id="IPR051663">
    <property type="entry name" value="CLec_Tetranectin-domain"/>
</dbReference>
<evidence type="ECO:0000256" key="6">
    <source>
        <dbReference type="SAM" id="MobiDB-lite"/>
    </source>
</evidence>
<evidence type="ECO:0000259" key="7">
    <source>
        <dbReference type="PROSITE" id="PS50041"/>
    </source>
</evidence>
<dbReference type="Pfam" id="PF00059">
    <property type="entry name" value="Lectin_C"/>
    <property type="match status" value="1"/>
</dbReference>
<dbReference type="Gene3D" id="3.10.100.10">
    <property type="entry name" value="Mannose-Binding Protein A, subunit A"/>
    <property type="match status" value="1"/>
</dbReference>
<evidence type="ECO:0000256" key="1">
    <source>
        <dbReference type="ARBA" id="ARBA00004613"/>
    </source>
</evidence>
<dbReference type="PROSITE" id="PS50041">
    <property type="entry name" value="C_TYPE_LECTIN_2"/>
    <property type="match status" value="1"/>
</dbReference>
<keyword evidence="3" id="KW-0732">Signal</keyword>
<dbReference type="AlphaFoldDB" id="A0AAV4D4R4"/>
<keyword evidence="5" id="KW-1015">Disulfide bond</keyword>
<dbReference type="SMART" id="SM00034">
    <property type="entry name" value="CLECT"/>
    <property type="match status" value="1"/>
</dbReference>
<dbReference type="InterPro" id="IPR016186">
    <property type="entry name" value="C-type_lectin-like/link_sf"/>
</dbReference>
<dbReference type="EMBL" id="BLXT01007369">
    <property type="protein sequence ID" value="GFO39000.1"/>
    <property type="molecule type" value="Genomic_DNA"/>
</dbReference>